<evidence type="ECO:0000256" key="10">
    <source>
        <dbReference type="ARBA" id="ARBA00023284"/>
    </source>
</evidence>
<accession>A0AAW1KKF6</accession>
<dbReference type="Proteomes" id="UP001458880">
    <property type="component" value="Unassembled WGS sequence"/>
</dbReference>
<evidence type="ECO:0000256" key="1">
    <source>
        <dbReference type="ARBA" id="ARBA00001182"/>
    </source>
</evidence>
<feature type="disulfide bond" description="Redox-active" evidence="11">
    <location>
        <begin position="54"/>
        <end position="57"/>
    </location>
</feature>
<evidence type="ECO:0000259" key="15">
    <source>
        <dbReference type="PROSITE" id="PS51352"/>
    </source>
</evidence>
<dbReference type="AlphaFoldDB" id="A0AAW1KKF6"/>
<dbReference type="Gene3D" id="3.40.30.10">
    <property type="entry name" value="Glutaredoxin"/>
    <property type="match status" value="4"/>
</dbReference>
<feature type="chain" id="PRO_5043103031" description="Protein disulfide-isomerase" evidence="13">
    <location>
        <begin position="19"/>
        <end position="495"/>
    </location>
</feature>
<dbReference type="InterPro" id="IPR005788">
    <property type="entry name" value="PDI_thioredoxin-like_dom"/>
</dbReference>
<dbReference type="InterPro" id="IPR017937">
    <property type="entry name" value="Thioredoxin_CS"/>
</dbReference>
<dbReference type="PRINTS" id="PR00421">
    <property type="entry name" value="THIOREDOXIN"/>
</dbReference>
<evidence type="ECO:0000256" key="4">
    <source>
        <dbReference type="ARBA" id="ARBA00012723"/>
    </source>
</evidence>
<feature type="compositionally biased region" description="Acidic residues" evidence="14">
    <location>
        <begin position="478"/>
        <end position="488"/>
    </location>
</feature>
<dbReference type="FunFam" id="3.40.30.10:FF:000030">
    <property type="entry name" value="Protein disulfide-isomerase"/>
    <property type="match status" value="1"/>
</dbReference>
<evidence type="ECO:0000256" key="8">
    <source>
        <dbReference type="ARBA" id="ARBA00023157"/>
    </source>
</evidence>
<keyword evidence="8 11" id="KW-1015">Disulfide bond</keyword>
<keyword evidence="5 13" id="KW-0732">Signal</keyword>
<dbReference type="NCBIfam" id="TIGR01126">
    <property type="entry name" value="pdi_dom"/>
    <property type="match status" value="2"/>
</dbReference>
<feature type="disulfide bond" description="Redox-active" evidence="11">
    <location>
        <begin position="395"/>
        <end position="398"/>
    </location>
</feature>
<feature type="signal peptide" evidence="13">
    <location>
        <begin position="1"/>
        <end position="18"/>
    </location>
</feature>
<protein>
    <recommendedName>
        <fullName evidence="4 13">Protein disulfide-isomerase</fullName>
        <ecNumber evidence="4 13">5.3.4.1</ecNumber>
    </recommendedName>
</protein>
<evidence type="ECO:0000256" key="2">
    <source>
        <dbReference type="ARBA" id="ARBA00004319"/>
    </source>
</evidence>
<comment type="subcellular location">
    <subcellularLocation>
        <location evidence="2">Endoplasmic reticulum lumen</location>
    </subcellularLocation>
</comment>
<keyword evidence="17" id="KW-1185">Reference proteome</keyword>
<dbReference type="PROSITE" id="PS51352">
    <property type="entry name" value="THIOREDOXIN_2"/>
    <property type="match status" value="2"/>
</dbReference>
<dbReference type="GO" id="GO:0006457">
    <property type="term" value="P:protein folding"/>
    <property type="evidence" value="ECO:0007669"/>
    <property type="project" value="TreeGrafter"/>
</dbReference>
<dbReference type="FunFam" id="3.40.30.10:FF:000023">
    <property type="entry name" value="Protein disulfide-isomerase"/>
    <property type="match status" value="1"/>
</dbReference>
<dbReference type="CDD" id="cd02981">
    <property type="entry name" value="PDI_b_family"/>
    <property type="match status" value="1"/>
</dbReference>
<dbReference type="EMBL" id="JASPKY010000218">
    <property type="protein sequence ID" value="KAK9719553.1"/>
    <property type="molecule type" value="Genomic_DNA"/>
</dbReference>
<keyword evidence="6" id="KW-0677">Repeat</keyword>
<evidence type="ECO:0000256" key="9">
    <source>
        <dbReference type="ARBA" id="ARBA00023235"/>
    </source>
</evidence>
<dbReference type="SUPFAM" id="SSF52833">
    <property type="entry name" value="Thioredoxin-like"/>
    <property type="match status" value="4"/>
</dbReference>
<dbReference type="Pfam" id="PF00085">
    <property type="entry name" value="Thioredoxin"/>
    <property type="match status" value="2"/>
</dbReference>
<evidence type="ECO:0000256" key="13">
    <source>
        <dbReference type="RuleBase" id="RU361130"/>
    </source>
</evidence>
<keyword evidence="7" id="KW-0256">Endoplasmic reticulum</keyword>
<dbReference type="PANTHER" id="PTHR18929">
    <property type="entry name" value="PROTEIN DISULFIDE ISOMERASE"/>
    <property type="match status" value="1"/>
</dbReference>
<dbReference type="CDD" id="cd02961">
    <property type="entry name" value="PDI_a_family"/>
    <property type="match status" value="1"/>
</dbReference>
<name>A0AAW1KKF6_POPJA</name>
<sequence>MKFLSVIFLIYALNNAGASDIKAEEGVLVLTSDNFQSAISDNEFILVEFYAPWCGHCKALAPEYAKAAQQLAEKESAIKLGKVDATEEQDLAEKHGVKGYPTLIFFRNGSPVDYSGGRSADEIVTWLIKKTGPPALNLAAVEEAKLFIESNNVAVVGFFKDQTSDDAKKFLNVAATTDDQQFAITSEDSVFGEYEAQDGNVILFKKFDEGKVLFEGELAEQNLKKFIVSNALPLVVEFNHETAQKIFGGDIKSHLLLFLAKGEDHFETISEAARSVAKPFKEQVLFVTIDANEEDHQRIFEFFGMKRDEIPAARLIKLEDDMAKYKPEMTELTADNLKQFVQDYLDGKLKQHLLSQDLPEDWDKTPVKTLVVSNFEQIAMDKDKDVLVEFYAPWCGHCKQLVPIYEKVAEHFEKDDNIVIAKIDATANELEHTKITSFPTLKLYRKDDNLAIQYNGPRTYEGITKFVESRGVESDDIKEAEEETEDDDTLKKDEL</sequence>
<reference evidence="16 17" key="1">
    <citation type="journal article" date="2024" name="BMC Genomics">
        <title>De novo assembly and annotation of Popillia japonica's genome with initial clues to its potential as an invasive pest.</title>
        <authorList>
            <person name="Cucini C."/>
            <person name="Boschi S."/>
            <person name="Funari R."/>
            <person name="Cardaioli E."/>
            <person name="Iannotti N."/>
            <person name="Marturano G."/>
            <person name="Paoli F."/>
            <person name="Bruttini M."/>
            <person name="Carapelli A."/>
            <person name="Frati F."/>
            <person name="Nardi F."/>
        </authorList>
    </citation>
    <scope>NUCLEOTIDE SEQUENCE [LARGE SCALE GENOMIC DNA]</scope>
    <source>
        <strain evidence="16">DMR45628</strain>
    </source>
</reference>
<feature type="domain" description="Thioredoxin" evidence="15">
    <location>
        <begin position="331"/>
        <end position="472"/>
    </location>
</feature>
<dbReference type="FunFam" id="3.40.30.10:FF:000042">
    <property type="entry name" value="protein disulfide-isomerase A2"/>
    <property type="match status" value="1"/>
</dbReference>
<dbReference type="GO" id="GO:0003756">
    <property type="term" value="F:protein disulfide isomerase activity"/>
    <property type="evidence" value="ECO:0007669"/>
    <property type="project" value="UniProtKB-EC"/>
</dbReference>
<comment type="catalytic activity">
    <reaction evidence="1 13">
        <text>Catalyzes the rearrangement of -S-S- bonds in proteins.</text>
        <dbReference type="EC" id="5.3.4.1"/>
    </reaction>
</comment>
<feature type="domain" description="Thioredoxin" evidence="15">
    <location>
        <begin position="10"/>
        <end position="132"/>
    </location>
</feature>
<evidence type="ECO:0000256" key="5">
    <source>
        <dbReference type="ARBA" id="ARBA00022729"/>
    </source>
</evidence>
<gene>
    <name evidence="16" type="ORF">QE152_g22610</name>
</gene>
<evidence type="ECO:0000256" key="7">
    <source>
        <dbReference type="ARBA" id="ARBA00022824"/>
    </source>
</evidence>
<dbReference type="GO" id="GO:0034976">
    <property type="term" value="P:response to endoplasmic reticulum stress"/>
    <property type="evidence" value="ECO:0007669"/>
    <property type="project" value="TreeGrafter"/>
</dbReference>
<dbReference type="CDD" id="cd02995">
    <property type="entry name" value="PDI_a_PDI_a'_C"/>
    <property type="match status" value="1"/>
</dbReference>
<dbReference type="InterPro" id="IPR013766">
    <property type="entry name" value="Thioredoxin_domain"/>
</dbReference>
<dbReference type="Pfam" id="PF13848">
    <property type="entry name" value="Thioredoxin_6"/>
    <property type="match status" value="1"/>
</dbReference>
<comment type="similarity">
    <text evidence="3 12">Belongs to the protein disulfide isomerase family.</text>
</comment>
<dbReference type="CDD" id="cd02982">
    <property type="entry name" value="PDI_b'_family"/>
    <property type="match status" value="1"/>
</dbReference>
<comment type="caution">
    <text evidence="16">The sequence shown here is derived from an EMBL/GenBank/DDBJ whole genome shotgun (WGS) entry which is preliminary data.</text>
</comment>
<dbReference type="PANTHER" id="PTHR18929:SF240">
    <property type="entry name" value="PROTEIN DISULFIDE-ISOMERASE"/>
    <property type="match status" value="1"/>
</dbReference>
<evidence type="ECO:0000256" key="3">
    <source>
        <dbReference type="ARBA" id="ARBA00006347"/>
    </source>
</evidence>
<evidence type="ECO:0000256" key="14">
    <source>
        <dbReference type="SAM" id="MobiDB-lite"/>
    </source>
</evidence>
<dbReference type="GO" id="GO:0005788">
    <property type="term" value="C:endoplasmic reticulum lumen"/>
    <property type="evidence" value="ECO:0007669"/>
    <property type="project" value="UniProtKB-SubCell"/>
</dbReference>
<evidence type="ECO:0000313" key="17">
    <source>
        <dbReference type="Proteomes" id="UP001458880"/>
    </source>
</evidence>
<evidence type="ECO:0000256" key="12">
    <source>
        <dbReference type="RuleBase" id="RU004208"/>
    </source>
</evidence>
<keyword evidence="10 11" id="KW-0676">Redox-active center</keyword>
<feature type="region of interest" description="Disordered" evidence="14">
    <location>
        <begin position="470"/>
        <end position="495"/>
    </location>
</feature>
<proteinExistence type="inferred from homology"/>
<dbReference type="FunFam" id="3.40.30.10:FF:000027">
    <property type="entry name" value="protein disulfide-isomerase A2"/>
    <property type="match status" value="1"/>
</dbReference>
<dbReference type="InterPro" id="IPR005792">
    <property type="entry name" value="Prot_disulphide_isomerase"/>
</dbReference>
<organism evidence="16 17">
    <name type="scientific">Popillia japonica</name>
    <name type="common">Japanese beetle</name>
    <dbReference type="NCBI Taxonomy" id="7064"/>
    <lineage>
        <taxon>Eukaryota</taxon>
        <taxon>Metazoa</taxon>
        <taxon>Ecdysozoa</taxon>
        <taxon>Arthropoda</taxon>
        <taxon>Hexapoda</taxon>
        <taxon>Insecta</taxon>
        <taxon>Pterygota</taxon>
        <taxon>Neoptera</taxon>
        <taxon>Endopterygota</taxon>
        <taxon>Coleoptera</taxon>
        <taxon>Polyphaga</taxon>
        <taxon>Scarabaeiformia</taxon>
        <taxon>Scarabaeidae</taxon>
        <taxon>Rutelinae</taxon>
        <taxon>Popillia</taxon>
    </lineage>
</organism>
<dbReference type="PROSITE" id="PS00194">
    <property type="entry name" value="THIOREDOXIN_1"/>
    <property type="match status" value="2"/>
</dbReference>
<dbReference type="EC" id="5.3.4.1" evidence="4 13"/>
<dbReference type="NCBIfam" id="TIGR01130">
    <property type="entry name" value="ER_PDI_fam"/>
    <property type="match status" value="1"/>
</dbReference>
<evidence type="ECO:0000313" key="16">
    <source>
        <dbReference type="EMBL" id="KAK9719553.1"/>
    </source>
</evidence>
<evidence type="ECO:0000256" key="11">
    <source>
        <dbReference type="PIRSR" id="PIRSR605792-51"/>
    </source>
</evidence>
<evidence type="ECO:0000256" key="6">
    <source>
        <dbReference type="ARBA" id="ARBA00022737"/>
    </source>
</evidence>
<keyword evidence="9 13" id="KW-0413">Isomerase</keyword>
<dbReference type="InterPro" id="IPR036249">
    <property type="entry name" value="Thioredoxin-like_sf"/>
</dbReference>